<keyword evidence="1" id="KW-0343">GTPase activation</keyword>
<organism evidence="4 5">
    <name type="scientific">Chrysochromulina tobinii</name>
    <dbReference type="NCBI Taxonomy" id="1460289"/>
    <lineage>
        <taxon>Eukaryota</taxon>
        <taxon>Haptista</taxon>
        <taxon>Haptophyta</taxon>
        <taxon>Prymnesiophyceae</taxon>
        <taxon>Prymnesiales</taxon>
        <taxon>Chrysochromulinaceae</taxon>
        <taxon>Chrysochromulina</taxon>
    </lineage>
</organism>
<evidence type="ECO:0000256" key="1">
    <source>
        <dbReference type="ARBA" id="ARBA00022468"/>
    </source>
</evidence>
<dbReference type="AlphaFoldDB" id="A0A0M0J5E6"/>
<keyword evidence="2" id="KW-0433">Leucine-rich repeat</keyword>
<gene>
    <name evidence="4" type="ORF">Ctob_004226</name>
</gene>
<dbReference type="GO" id="GO:0005096">
    <property type="term" value="F:GTPase activator activity"/>
    <property type="evidence" value="ECO:0007669"/>
    <property type="project" value="UniProtKB-KW"/>
</dbReference>
<evidence type="ECO:0000313" key="4">
    <source>
        <dbReference type="EMBL" id="KOO21532.1"/>
    </source>
</evidence>
<dbReference type="Gene3D" id="3.80.10.10">
    <property type="entry name" value="Ribonuclease Inhibitor"/>
    <property type="match status" value="2"/>
</dbReference>
<protein>
    <recommendedName>
        <fullName evidence="6">Protein nlrc3</fullName>
    </recommendedName>
</protein>
<dbReference type="PANTHER" id="PTHR24113:SF12">
    <property type="entry name" value="RAN GTPASE-ACTIVATING PROTEIN 1"/>
    <property type="match status" value="1"/>
</dbReference>
<dbReference type="GO" id="GO:0048471">
    <property type="term" value="C:perinuclear region of cytoplasm"/>
    <property type="evidence" value="ECO:0007669"/>
    <property type="project" value="TreeGrafter"/>
</dbReference>
<comment type="caution">
    <text evidence="4">The sequence shown here is derived from an EMBL/GenBank/DDBJ whole genome shotgun (WGS) entry which is preliminary data.</text>
</comment>
<evidence type="ECO:0000313" key="5">
    <source>
        <dbReference type="Proteomes" id="UP000037460"/>
    </source>
</evidence>
<dbReference type="PANTHER" id="PTHR24113">
    <property type="entry name" value="RAN GTPASE-ACTIVATING PROTEIN 1"/>
    <property type="match status" value="1"/>
</dbReference>
<dbReference type="GO" id="GO:0006913">
    <property type="term" value="P:nucleocytoplasmic transport"/>
    <property type="evidence" value="ECO:0007669"/>
    <property type="project" value="TreeGrafter"/>
</dbReference>
<dbReference type="SUPFAM" id="SSF52047">
    <property type="entry name" value="RNI-like"/>
    <property type="match status" value="1"/>
</dbReference>
<dbReference type="GO" id="GO:0031267">
    <property type="term" value="F:small GTPase binding"/>
    <property type="evidence" value="ECO:0007669"/>
    <property type="project" value="TreeGrafter"/>
</dbReference>
<dbReference type="SMART" id="SM00368">
    <property type="entry name" value="LRR_RI"/>
    <property type="match status" value="7"/>
</dbReference>
<evidence type="ECO:0008006" key="6">
    <source>
        <dbReference type="Google" id="ProtNLM"/>
    </source>
</evidence>
<dbReference type="OrthoDB" id="120976at2759"/>
<dbReference type="InterPro" id="IPR027038">
    <property type="entry name" value="RanGap"/>
</dbReference>
<dbReference type="InterPro" id="IPR032675">
    <property type="entry name" value="LRR_dom_sf"/>
</dbReference>
<dbReference type="GO" id="GO:0005634">
    <property type="term" value="C:nucleus"/>
    <property type="evidence" value="ECO:0007669"/>
    <property type="project" value="TreeGrafter"/>
</dbReference>
<dbReference type="Pfam" id="PF13516">
    <property type="entry name" value="LRR_6"/>
    <property type="match status" value="5"/>
</dbReference>
<dbReference type="EMBL" id="JWZX01003355">
    <property type="protein sequence ID" value="KOO21532.1"/>
    <property type="molecule type" value="Genomic_DNA"/>
</dbReference>
<keyword evidence="3" id="KW-0677">Repeat</keyword>
<evidence type="ECO:0000256" key="2">
    <source>
        <dbReference type="ARBA" id="ARBA00022614"/>
    </source>
</evidence>
<accession>A0A0M0J5E6</accession>
<reference evidence="5" key="1">
    <citation type="journal article" date="2015" name="PLoS Genet.">
        <title>Genome Sequence and Transcriptome Analyses of Chrysochromulina tobin: Metabolic Tools for Enhanced Algal Fitness in the Prominent Order Prymnesiales (Haptophyceae).</title>
        <authorList>
            <person name="Hovde B.T."/>
            <person name="Deodato C.R."/>
            <person name="Hunsperger H.M."/>
            <person name="Ryken S.A."/>
            <person name="Yost W."/>
            <person name="Jha R.K."/>
            <person name="Patterson J."/>
            <person name="Monnat R.J. Jr."/>
            <person name="Barlow S.B."/>
            <person name="Starkenburg S.R."/>
            <person name="Cattolico R.A."/>
        </authorList>
    </citation>
    <scope>NUCLEOTIDE SEQUENCE</scope>
    <source>
        <strain evidence="5">CCMP291</strain>
    </source>
</reference>
<name>A0A0M0J5E6_9EUKA</name>
<proteinExistence type="predicted"/>
<evidence type="ECO:0000256" key="3">
    <source>
        <dbReference type="ARBA" id="ARBA00022737"/>
    </source>
</evidence>
<keyword evidence="5" id="KW-1185">Reference proteome</keyword>
<dbReference type="InterPro" id="IPR001611">
    <property type="entry name" value="Leu-rich_rpt"/>
</dbReference>
<sequence>MQLSPVLENLSVANNNIDGEGAQQLATAVLSSASLEVFSEIPIKKLRADALTKLDLRGVGVSGALVLSDLLKFSSALKSCNLLKNGLDVESATMLAKIGMEKGIMLSGMTRDQTKANLHGQKLQSADAILIGSDLHFMAVLISLVLPTNLIRDDGAKAIAEALKVNAVVTTLALGGNYIGGEGAIAISEALKVNAVLTNLNLINNSIGDDGAKAIAEALKVNAVLTTLNLGTNSIRDDGAKAIAEVLKVNAVLTKLNLKYNSMEDAGKEAVRDAVKDRSGFVLELHDVRCVPA</sequence>
<dbReference type="GO" id="GO:0005829">
    <property type="term" value="C:cytosol"/>
    <property type="evidence" value="ECO:0007669"/>
    <property type="project" value="TreeGrafter"/>
</dbReference>
<dbReference type="Proteomes" id="UP000037460">
    <property type="component" value="Unassembled WGS sequence"/>
</dbReference>